<keyword evidence="10" id="KW-0902">Two-component regulatory system</keyword>
<sequence length="914" mass="100861">MKINNENIKSKVVIGFTLALSVVVFAIYLTYNSFTQLLSSVNVLAEPNAKLAKLQHTLADIATAESTIRAYTLTTEDKHFRQYLDNLGNINSQLDSLCTLMQDNPAELAQIDSVSALLLAQRKSLEEHVNKKKEQRGSNAYTEKALKQIASAASKQPATTTINQRTKTTISDRLAYNTDSAAAVPVQTENKKGILNKLFGKRSESKQQEPPQPVIVPQINVRQEYSADTSKAASTSMAPIAKVRIVLKDVERELQKQQEAMVAKELALLQQDKQLMDQVRRMVYDLERYELQQARLNATQAQEVAKETSLVLLLVGVFGLVSGIAFILIILRDLTRSSMYKAELKRSRKEAIQLARAKEAFVANISHEIRTPLNVVLGFSEQLGHTQLQEQQHEHLQAIHGAGQHLLHIVNDVLDLSKLEAGKLHLHMAPFEMCQLLAEVERTFRLKASTKGIGFSCTMDEQLKGYLLGDCLRLRQVLFNLVDNAIKFTHDGEVRVHCKLKTQRRNRAVVLIEVADTGIGIPMEQTAHVFGEFNQADDSIIRKYGGTGLGLSISKKLVEMQEGSLTLRSVPNEGTTFSIVLPMQRVTAPEQEAIPQLQLSGTDVLAGKAVLVIDDDAYSRTLCQLILGRKGMQVTLANDGQEALQFIKEKSFDIVLTDIQLPGMSGKAVARAIRKENATIPIMALTANIMSSNKRFFAKTGISDHLLKPFTEQDLYLKLSKALSTQAIPEATAEHEEIIPTTGIVGETLGIAEAEGIEETPSTSEAAGITETPVIADPETNTESQQTDATIPAVYTLDELRTFVGDDEEALWEIVEVLVADNRRSLEQLENATAVANWQQAGELAHKMKTAFRHLQAKTVLPGLDALEQVLHQPNLPTDNLPATAKELQHEAALVLASLESELSKRKKPEEAAV</sequence>
<evidence type="ECO:0000256" key="9">
    <source>
        <dbReference type="ARBA" id="ARBA00022989"/>
    </source>
</evidence>
<organism evidence="19 20">
    <name type="scientific">Pontibacter indicus</name>
    <dbReference type="NCBI Taxonomy" id="1317125"/>
    <lineage>
        <taxon>Bacteria</taxon>
        <taxon>Pseudomonadati</taxon>
        <taxon>Bacteroidota</taxon>
        <taxon>Cytophagia</taxon>
        <taxon>Cytophagales</taxon>
        <taxon>Hymenobacteraceae</taxon>
        <taxon>Pontibacter</taxon>
    </lineage>
</organism>
<dbReference type="Gene3D" id="3.30.565.10">
    <property type="entry name" value="Histidine kinase-like ATPase, C-terminal domain"/>
    <property type="match status" value="1"/>
</dbReference>
<dbReference type="PROSITE" id="PS50109">
    <property type="entry name" value="HIS_KIN"/>
    <property type="match status" value="1"/>
</dbReference>
<dbReference type="SUPFAM" id="SSF55874">
    <property type="entry name" value="ATPase domain of HSP90 chaperone/DNA topoisomerase II/histidine kinase"/>
    <property type="match status" value="1"/>
</dbReference>
<keyword evidence="20" id="KW-1185">Reference proteome</keyword>
<dbReference type="InterPro" id="IPR036097">
    <property type="entry name" value="HisK_dim/P_sf"/>
</dbReference>
<evidence type="ECO:0000256" key="14">
    <source>
        <dbReference type="SAM" id="Coils"/>
    </source>
</evidence>
<keyword evidence="4" id="KW-1003">Cell membrane</keyword>
<feature type="transmembrane region" description="Helical" evidence="15">
    <location>
        <begin position="310"/>
        <end position="331"/>
    </location>
</feature>
<dbReference type="SUPFAM" id="SSF47226">
    <property type="entry name" value="Histidine-containing phosphotransfer domain, HPT domain"/>
    <property type="match status" value="1"/>
</dbReference>
<dbReference type="PRINTS" id="PR00344">
    <property type="entry name" value="BCTRLSENSOR"/>
</dbReference>
<protein>
    <recommendedName>
        <fullName evidence="3">histidine kinase</fullName>
        <ecNumber evidence="3">2.7.13.3</ecNumber>
    </recommendedName>
</protein>
<evidence type="ECO:0000256" key="2">
    <source>
        <dbReference type="ARBA" id="ARBA00004651"/>
    </source>
</evidence>
<dbReference type="CDD" id="cd17546">
    <property type="entry name" value="REC_hyHK_CKI1_RcsC-like"/>
    <property type="match status" value="1"/>
</dbReference>
<evidence type="ECO:0000256" key="13">
    <source>
        <dbReference type="PROSITE-ProRule" id="PRU00169"/>
    </source>
</evidence>
<dbReference type="InterPro" id="IPR036890">
    <property type="entry name" value="HATPase_C_sf"/>
</dbReference>
<evidence type="ECO:0000259" key="16">
    <source>
        <dbReference type="PROSITE" id="PS50109"/>
    </source>
</evidence>
<dbReference type="InterPro" id="IPR036641">
    <property type="entry name" value="HPT_dom_sf"/>
</dbReference>
<feature type="transmembrane region" description="Helical" evidence="15">
    <location>
        <begin position="12"/>
        <end position="31"/>
    </location>
</feature>
<evidence type="ECO:0000313" key="19">
    <source>
        <dbReference type="EMBL" id="SIT88381.1"/>
    </source>
</evidence>
<dbReference type="GO" id="GO:0000155">
    <property type="term" value="F:phosphorelay sensor kinase activity"/>
    <property type="evidence" value="ECO:0007669"/>
    <property type="project" value="InterPro"/>
</dbReference>
<evidence type="ECO:0000259" key="18">
    <source>
        <dbReference type="PROSITE" id="PS50894"/>
    </source>
</evidence>
<dbReference type="PANTHER" id="PTHR45339:SF1">
    <property type="entry name" value="HYBRID SIGNAL TRANSDUCTION HISTIDINE KINASE J"/>
    <property type="match status" value="1"/>
</dbReference>
<evidence type="ECO:0000256" key="12">
    <source>
        <dbReference type="PROSITE-ProRule" id="PRU00110"/>
    </source>
</evidence>
<keyword evidence="19" id="KW-0808">Transferase</keyword>
<evidence type="ECO:0000256" key="5">
    <source>
        <dbReference type="ARBA" id="ARBA00022553"/>
    </source>
</evidence>
<dbReference type="AlphaFoldDB" id="A0A1R3XAV6"/>
<evidence type="ECO:0000256" key="7">
    <source>
        <dbReference type="ARBA" id="ARBA00022741"/>
    </source>
</evidence>
<dbReference type="CDD" id="cd00082">
    <property type="entry name" value="HisKA"/>
    <property type="match status" value="1"/>
</dbReference>
<dbReference type="InterPro" id="IPR001789">
    <property type="entry name" value="Sig_transdc_resp-reg_receiver"/>
</dbReference>
<dbReference type="EMBL" id="FTPP01000002">
    <property type="protein sequence ID" value="SIT88381.1"/>
    <property type="molecule type" value="Genomic_DNA"/>
</dbReference>
<evidence type="ECO:0000256" key="3">
    <source>
        <dbReference type="ARBA" id="ARBA00012438"/>
    </source>
</evidence>
<comment type="catalytic activity">
    <reaction evidence="1">
        <text>ATP + protein L-histidine = ADP + protein N-phospho-L-histidine.</text>
        <dbReference type="EC" id="2.7.13.3"/>
    </reaction>
</comment>
<feature type="coiled-coil region" evidence="14">
    <location>
        <begin position="240"/>
        <end position="267"/>
    </location>
</feature>
<evidence type="ECO:0000256" key="4">
    <source>
        <dbReference type="ARBA" id="ARBA00022475"/>
    </source>
</evidence>
<dbReference type="Proteomes" id="UP000187181">
    <property type="component" value="Unassembled WGS sequence"/>
</dbReference>
<dbReference type="GO" id="GO:0005524">
    <property type="term" value="F:ATP binding"/>
    <property type="evidence" value="ECO:0007669"/>
    <property type="project" value="UniProtKB-KW"/>
</dbReference>
<dbReference type="PROSITE" id="PS50894">
    <property type="entry name" value="HPT"/>
    <property type="match status" value="1"/>
</dbReference>
<dbReference type="Pfam" id="PF00072">
    <property type="entry name" value="Response_reg"/>
    <property type="match status" value="1"/>
</dbReference>
<keyword evidence="5 13" id="KW-0597">Phosphoprotein</keyword>
<dbReference type="InterPro" id="IPR003594">
    <property type="entry name" value="HATPase_dom"/>
</dbReference>
<dbReference type="OrthoDB" id="9797097at2"/>
<accession>A0A1R3XAV6</accession>
<feature type="domain" description="Histidine kinase" evidence="16">
    <location>
        <begin position="364"/>
        <end position="585"/>
    </location>
</feature>
<dbReference type="InterPro" id="IPR007891">
    <property type="entry name" value="CHASE3"/>
</dbReference>
<feature type="domain" description="HPt" evidence="18">
    <location>
        <begin position="807"/>
        <end position="913"/>
    </location>
</feature>
<dbReference type="PROSITE" id="PS50110">
    <property type="entry name" value="RESPONSE_REGULATORY"/>
    <property type="match status" value="1"/>
</dbReference>
<keyword evidence="11 15" id="KW-0472">Membrane</keyword>
<name>A0A1R3XAV6_9BACT</name>
<dbReference type="PANTHER" id="PTHR45339">
    <property type="entry name" value="HYBRID SIGNAL TRANSDUCTION HISTIDINE KINASE J"/>
    <property type="match status" value="1"/>
</dbReference>
<dbReference type="Pfam" id="PF00512">
    <property type="entry name" value="HisKA"/>
    <property type="match status" value="1"/>
</dbReference>
<evidence type="ECO:0000256" key="6">
    <source>
        <dbReference type="ARBA" id="ARBA00022692"/>
    </source>
</evidence>
<proteinExistence type="predicted"/>
<evidence type="ECO:0000256" key="10">
    <source>
        <dbReference type="ARBA" id="ARBA00023012"/>
    </source>
</evidence>
<dbReference type="SUPFAM" id="SSF52172">
    <property type="entry name" value="CheY-like"/>
    <property type="match status" value="1"/>
</dbReference>
<dbReference type="EC" id="2.7.13.3" evidence="3"/>
<dbReference type="GO" id="GO:0005886">
    <property type="term" value="C:plasma membrane"/>
    <property type="evidence" value="ECO:0007669"/>
    <property type="project" value="UniProtKB-SubCell"/>
</dbReference>
<evidence type="ECO:0000256" key="1">
    <source>
        <dbReference type="ARBA" id="ARBA00000085"/>
    </source>
</evidence>
<keyword evidence="19" id="KW-0418">Kinase</keyword>
<evidence type="ECO:0000256" key="8">
    <source>
        <dbReference type="ARBA" id="ARBA00022840"/>
    </source>
</evidence>
<feature type="modified residue" description="Phosphohistidine" evidence="12">
    <location>
        <position position="846"/>
    </location>
</feature>
<dbReference type="SMART" id="SM00388">
    <property type="entry name" value="HisKA"/>
    <property type="match status" value="1"/>
</dbReference>
<keyword evidence="8" id="KW-0067">ATP-binding</keyword>
<dbReference type="Pfam" id="PF02518">
    <property type="entry name" value="HATPase_c"/>
    <property type="match status" value="1"/>
</dbReference>
<evidence type="ECO:0000313" key="20">
    <source>
        <dbReference type="Proteomes" id="UP000187181"/>
    </source>
</evidence>
<dbReference type="CDD" id="cd16922">
    <property type="entry name" value="HATPase_EvgS-ArcB-TorS-like"/>
    <property type="match status" value="1"/>
</dbReference>
<dbReference type="RefSeq" id="WP_076668104.1">
    <property type="nucleotide sequence ID" value="NZ_FTPP01000002.1"/>
</dbReference>
<dbReference type="InterPro" id="IPR004358">
    <property type="entry name" value="Sig_transdc_His_kin-like_C"/>
</dbReference>
<dbReference type="Gene3D" id="1.10.287.130">
    <property type="match status" value="1"/>
</dbReference>
<dbReference type="SMART" id="SM00448">
    <property type="entry name" value="REC"/>
    <property type="match status" value="1"/>
</dbReference>
<dbReference type="Gene3D" id="3.40.50.2300">
    <property type="match status" value="1"/>
</dbReference>
<dbReference type="InterPro" id="IPR008207">
    <property type="entry name" value="Sig_transdc_His_kin_Hpt_dom"/>
</dbReference>
<keyword evidence="14" id="KW-0175">Coiled coil</keyword>
<keyword evidence="7" id="KW-0547">Nucleotide-binding</keyword>
<keyword evidence="6 15" id="KW-0812">Transmembrane</keyword>
<dbReference type="Pfam" id="PF05227">
    <property type="entry name" value="CHASE3"/>
    <property type="match status" value="1"/>
</dbReference>
<dbReference type="InterPro" id="IPR005467">
    <property type="entry name" value="His_kinase_dom"/>
</dbReference>
<keyword evidence="9 15" id="KW-1133">Transmembrane helix</keyword>
<dbReference type="SMART" id="SM00387">
    <property type="entry name" value="HATPase_c"/>
    <property type="match status" value="1"/>
</dbReference>
<gene>
    <name evidence="19" type="ORF">SAMN05444128_1830</name>
</gene>
<evidence type="ECO:0000259" key="17">
    <source>
        <dbReference type="PROSITE" id="PS50110"/>
    </source>
</evidence>
<dbReference type="InterPro" id="IPR011006">
    <property type="entry name" value="CheY-like_superfamily"/>
</dbReference>
<evidence type="ECO:0000256" key="11">
    <source>
        <dbReference type="ARBA" id="ARBA00023136"/>
    </source>
</evidence>
<dbReference type="FunFam" id="3.30.565.10:FF:000010">
    <property type="entry name" value="Sensor histidine kinase RcsC"/>
    <property type="match status" value="1"/>
</dbReference>
<reference evidence="20" key="1">
    <citation type="submission" date="2017-01" db="EMBL/GenBank/DDBJ databases">
        <authorList>
            <person name="Varghese N."/>
            <person name="Submissions S."/>
        </authorList>
    </citation>
    <scope>NUCLEOTIDE SEQUENCE [LARGE SCALE GENOMIC DNA]</scope>
    <source>
        <strain evidence="20">LP100</strain>
    </source>
</reference>
<feature type="domain" description="Response regulatory" evidence="17">
    <location>
        <begin position="609"/>
        <end position="723"/>
    </location>
</feature>
<dbReference type="Gene3D" id="1.20.120.160">
    <property type="entry name" value="HPT domain"/>
    <property type="match status" value="1"/>
</dbReference>
<dbReference type="InterPro" id="IPR003661">
    <property type="entry name" value="HisK_dim/P_dom"/>
</dbReference>
<evidence type="ECO:0000256" key="15">
    <source>
        <dbReference type="SAM" id="Phobius"/>
    </source>
</evidence>
<feature type="modified residue" description="4-aspartylphosphate" evidence="13">
    <location>
        <position position="658"/>
    </location>
</feature>
<comment type="subcellular location">
    <subcellularLocation>
        <location evidence="2">Cell membrane</location>
        <topology evidence="2">Multi-pass membrane protein</topology>
    </subcellularLocation>
</comment>
<dbReference type="STRING" id="1317125.SAMN05444128_1830"/>
<dbReference type="SUPFAM" id="SSF47384">
    <property type="entry name" value="Homodimeric domain of signal transducing histidine kinase"/>
    <property type="match status" value="1"/>
</dbReference>